<evidence type="ECO:0000259" key="12">
    <source>
        <dbReference type="PROSITE" id="PS51201"/>
    </source>
</evidence>
<dbReference type="Pfam" id="PF02254">
    <property type="entry name" value="TrkA_N"/>
    <property type="match status" value="1"/>
</dbReference>
<dbReference type="GO" id="GO:0009507">
    <property type="term" value="C:chloroplast"/>
    <property type="evidence" value="ECO:0007669"/>
    <property type="project" value="TreeGrafter"/>
</dbReference>
<keyword evidence="4" id="KW-0633">Potassium transport</keyword>
<name>A0A383WCY8_TETOB</name>
<evidence type="ECO:0000313" key="13">
    <source>
        <dbReference type="EMBL" id="SZX75093.1"/>
    </source>
</evidence>
<evidence type="ECO:0000256" key="8">
    <source>
        <dbReference type="ARBA" id="ARBA00023065"/>
    </source>
</evidence>
<organism evidence="13 14">
    <name type="scientific">Tetradesmus obliquus</name>
    <name type="common">Green alga</name>
    <name type="synonym">Acutodesmus obliquus</name>
    <dbReference type="NCBI Taxonomy" id="3088"/>
    <lineage>
        <taxon>Eukaryota</taxon>
        <taxon>Viridiplantae</taxon>
        <taxon>Chlorophyta</taxon>
        <taxon>core chlorophytes</taxon>
        <taxon>Chlorophyceae</taxon>
        <taxon>CS clade</taxon>
        <taxon>Sphaeropleales</taxon>
        <taxon>Scenedesmaceae</taxon>
        <taxon>Tetradesmus</taxon>
    </lineage>
</organism>
<keyword evidence="2" id="KW-0813">Transport</keyword>
<evidence type="ECO:0000256" key="10">
    <source>
        <dbReference type="SAM" id="MobiDB-lite"/>
    </source>
</evidence>
<feature type="transmembrane region" description="Helical" evidence="11">
    <location>
        <begin position="361"/>
        <end position="379"/>
    </location>
</feature>
<keyword evidence="6" id="KW-0630">Potassium</keyword>
<keyword evidence="8" id="KW-0406">Ion transport</keyword>
<dbReference type="PANTHER" id="PTHR46157">
    <property type="entry name" value="K(+) EFFLUX ANTIPORTER 3, CHLOROPLASTIC"/>
    <property type="match status" value="1"/>
</dbReference>
<evidence type="ECO:0000256" key="6">
    <source>
        <dbReference type="ARBA" id="ARBA00022958"/>
    </source>
</evidence>
<feature type="compositionally biased region" description="Low complexity" evidence="10">
    <location>
        <begin position="765"/>
        <end position="786"/>
    </location>
</feature>
<keyword evidence="9 11" id="KW-0472">Membrane</keyword>
<feature type="region of interest" description="Disordered" evidence="10">
    <location>
        <begin position="763"/>
        <end position="789"/>
    </location>
</feature>
<feature type="transmembrane region" description="Helical" evidence="11">
    <location>
        <begin position="213"/>
        <end position="235"/>
    </location>
</feature>
<dbReference type="PROSITE" id="PS51201">
    <property type="entry name" value="RCK_N"/>
    <property type="match status" value="1"/>
</dbReference>
<accession>A0A383WCY8</accession>
<dbReference type="AlphaFoldDB" id="A0A383WCY8"/>
<evidence type="ECO:0000256" key="9">
    <source>
        <dbReference type="ARBA" id="ARBA00023136"/>
    </source>
</evidence>
<evidence type="ECO:0000256" key="5">
    <source>
        <dbReference type="ARBA" id="ARBA00022692"/>
    </source>
</evidence>
<dbReference type="InterPro" id="IPR038770">
    <property type="entry name" value="Na+/solute_symporter_sf"/>
</dbReference>
<dbReference type="GO" id="GO:1902600">
    <property type="term" value="P:proton transmembrane transport"/>
    <property type="evidence" value="ECO:0007669"/>
    <property type="project" value="InterPro"/>
</dbReference>
<sequence length="905" mass="94541">MYSSKAKPPNSGRLTGERQQRVLQQAGCGRNLQLRPNLAQPSSCLNRSALRCTAVSSSTGIHGLSSRQQWPQQQQHQHQQAQLLLQQQQRCHSLGSARPSAAPRLPARRFKSRHVASAAMTGIIPLGYDFLTFLATTVAVVPTCKFLKVSPVLGFLAAGVALEQAGMLKDLKDMETLSELGVLFLLYEQGLELSLDRLKALSKYAFGMGSLQVILSTLLFTAVALPVGSGLGTWFLEAVCHAPPSLVSIRTVDEAVVIAAALSMSSSAFVLQLLAERGEAPTRVGSATLGILLFQDIAVVPFLVLLPLIESNGGMEGTTPQTLLSMLGPTAATSLLGLGALLVGGRVVLRRIFEIIAESRSSEAFVALCLLTVGGSGLLTKMLGLSDTLGAFIAGVLLAETSFRTQVEADIRPFRGLLIGLFFMSVGGPYKQLCSTNLRILAVLFQVEADIRPFRGLLIGLFFMSVGGSINMGVLRDNWDVIAWMLAGLVSLKAAVNIALGPLFGLSKSESIRTGFLLSQGGEFAFVLLTLACQLQLLPEELNQILIITVVFSMALTPALAELGSRLGAAVEAAEGGNTSDDEAPPPILEVEDPVVILGFGPQGQMLANMLASPLAQSNNKPRAYIGFDLDHARVTASRRAGFNVAYGNGGRPGVLKAAGVKKPSAIVVCHSGEEAALKAVEGLRSEYRGVPIYACAQNFKHAAELRAAGADKLCIVNSEAGLNLGAQLLADLGSSETSVSLLRRGINEALAVRTAADNSTRNTAAAAEEAPAPADAAAKNGAAAAAEKKKKKQKQVELFVLDGKHAYGLRAEALARAVTPDLPCTECPLVRQQQELDILSSLDESLMPTGMLSSSSSSAVSVVDVDAAAVPAAGLNGSSSSKGAAAAAVNASVGSSTPGGPGSV</sequence>
<evidence type="ECO:0000313" key="14">
    <source>
        <dbReference type="Proteomes" id="UP000256970"/>
    </source>
</evidence>
<dbReference type="InterPro" id="IPR036291">
    <property type="entry name" value="NAD(P)-bd_dom_sf"/>
</dbReference>
<feature type="transmembrane region" description="Helical" evidence="11">
    <location>
        <begin position="287"/>
        <end position="309"/>
    </location>
</feature>
<dbReference type="InterPro" id="IPR003148">
    <property type="entry name" value="RCK_N"/>
</dbReference>
<comment type="subcellular location">
    <subcellularLocation>
        <location evidence="1">Membrane</location>
        <topology evidence="1">Multi-pass membrane protein</topology>
    </subcellularLocation>
</comment>
<proteinExistence type="predicted"/>
<keyword evidence="14" id="KW-1185">Reference proteome</keyword>
<dbReference type="Gene3D" id="3.40.50.720">
    <property type="entry name" value="NAD(P)-binding Rossmann-like Domain"/>
    <property type="match status" value="1"/>
</dbReference>
<keyword evidence="5 11" id="KW-0812">Transmembrane</keyword>
<evidence type="ECO:0000256" key="1">
    <source>
        <dbReference type="ARBA" id="ARBA00004141"/>
    </source>
</evidence>
<feature type="transmembrane region" description="Helical" evidence="11">
    <location>
        <begin position="255"/>
        <end position="275"/>
    </location>
</feature>
<evidence type="ECO:0000256" key="3">
    <source>
        <dbReference type="ARBA" id="ARBA00022449"/>
    </source>
</evidence>
<dbReference type="GO" id="GO:0006813">
    <property type="term" value="P:potassium ion transport"/>
    <property type="evidence" value="ECO:0007669"/>
    <property type="project" value="UniProtKB-KW"/>
</dbReference>
<dbReference type="GO" id="GO:0015297">
    <property type="term" value="F:antiporter activity"/>
    <property type="evidence" value="ECO:0007669"/>
    <property type="project" value="UniProtKB-KW"/>
</dbReference>
<dbReference type="Gene3D" id="1.20.1530.20">
    <property type="match status" value="2"/>
</dbReference>
<dbReference type="InterPro" id="IPR006153">
    <property type="entry name" value="Cation/H_exchanger_TM"/>
</dbReference>
<evidence type="ECO:0000256" key="7">
    <source>
        <dbReference type="ARBA" id="ARBA00022989"/>
    </source>
</evidence>
<dbReference type="PANTHER" id="PTHR46157:SF4">
    <property type="entry name" value="K(+) EFFLUX ANTIPORTER 3, CHLOROPLASTIC"/>
    <property type="match status" value="1"/>
</dbReference>
<keyword evidence="7 11" id="KW-1133">Transmembrane helix</keyword>
<feature type="transmembrane region" description="Helical" evidence="11">
    <location>
        <begin position="454"/>
        <end position="475"/>
    </location>
</feature>
<dbReference type="SUPFAM" id="SSF51735">
    <property type="entry name" value="NAD(P)-binding Rossmann-fold domains"/>
    <property type="match status" value="1"/>
</dbReference>
<dbReference type="Pfam" id="PF00999">
    <property type="entry name" value="Na_H_Exchanger"/>
    <property type="match status" value="2"/>
</dbReference>
<evidence type="ECO:0000256" key="2">
    <source>
        <dbReference type="ARBA" id="ARBA00022448"/>
    </source>
</evidence>
<protein>
    <recommendedName>
        <fullName evidence="12">RCK N-terminal domain-containing protein</fullName>
    </recommendedName>
</protein>
<feature type="transmembrane region" description="Helical" evidence="11">
    <location>
        <begin position="481"/>
        <end position="504"/>
    </location>
</feature>
<dbReference type="Proteomes" id="UP000256970">
    <property type="component" value="Unassembled WGS sequence"/>
</dbReference>
<reference evidence="13 14" key="1">
    <citation type="submission" date="2016-10" db="EMBL/GenBank/DDBJ databases">
        <authorList>
            <person name="Cai Z."/>
        </authorList>
    </citation>
    <scope>NUCLEOTIDE SEQUENCE [LARGE SCALE GENOMIC DNA]</scope>
</reference>
<dbReference type="GO" id="GO:0016020">
    <property type="term" value="C:membrane"/>
    <property type="evidence" value="ECO:0007669"/>
    <property type="project" value="UniProtKB-SubCell"/>
</dbReference>
<keyword evidence="3" id="KW-0050">Antiport</keyword>
<evidence type="ECO:0000256" key="4">
    <source>
        <dbReference type="ARBA" id="ARBA00022538"/>
    </source>
</evidence>
<feature type="transmembrane region" description="Helical" evidence="11">
    <location>
        <begin position="329"/>
        <end position="349"/>
    </location>
</feature>
<evidence type="ECO:0000256" key="11">
    <source>
        <dbReference type="SAM" id="Phobius"/>
    </source>
</evidence>
<feature type="domain" description="RCK N-terminal" evidence="12">
    <location>
        <begin position="592"/>
        <end position="718"/>
    </location>
</feature>
<gene>
    <name evidence="13" type="ORF">BQ4739_LOCUS15401</name>
</gene>
<dbReference type="EMBL" id="FNXT01001225">
    <property type="protein sequence ID" value="SZX75093.1"/>
    <property type="molecule type" value="Genomic_DNA"/>
</dbReference>